<dbReference type="PANTHER" id="PTHR38825:SF1">
    <property type="entry name" value="TRANSPORTER, LYSE FAMILY"/>
    <property type="match status" value="1"/>
</dbReference>
<accession>F3Z4A2</accession>
<dbReference type="GO" id="GO:0006865">
    <property type="term" value="P:amino acid transport"/>
    <property type="evidence" value="ECO:0007669"/>
    <property type="project" value="InterPro"/>
</dbReference>
<feature type="transmembrane region" description="Helical" evidence="6">
    <location>
        <begin position="78"/>
        <end position="98"/>
    </location>
</feature>
<dbReference type="eggNOG" id="COG1280">
    <property type="taxonomic scope" value="Bacteria"/>
</dbReference>
<dbReference type="InterPro" id="IPR001123">
    <property type="entry name" value="LeuE-type"/>
</dbReference>
<proteinExistence type="predicted"/>
<comment type="subcellular location">
    <subcellularLocation>
        <location evidence="1">Cell membrane</location>
        <topology evidence="1">Multi-pass membrane protein</topology>
    </subcellularLocation>
</comment>
<evidence type="ECO:0000256" key="4">
    <source>
        <dbReference type="ARBA" id="ARBA00022989"/>
    </source>
</evidence>
<dbReference type="HOGENOM" id="CLU_104651_0_0_7"/>
<feature type="transmembrane region" description="Helical" evidence="6">
    <location>
        <begin position="12"/>
        <end position="37"/>
    </location>
</feature>
<dbReference type="Proteomes" id="UP000007844">
    <property type="component" value="Chromosome"/>
</dbReference>
<dbReference type="GO" id="GO:0005886">
    <property type="term" value="C:plasma membrane"/>
    <property type="evidence" value="ECO:0007669"/>
    <property type="project" value="UniProtKB-SubCell"/>
</dbReference>
<evidence type="ECO:0000256" key="6">
    <source>
        <dbReference type="SAM" id="Phobius"/>
    </source>
</evidence>
<evidence type="ECO:0000256" key="5">
    <source>
        <dbReference type="ARBA" id="ARBA00023136"/>
    </source>
</evidence>
<feature type="transmembrane region" description="Helical" evidence="6">
    <location>
        <begin position="151"/>
        <end position="172"/>
    </location>
</feature>
<dbReference type="Pfam" id="PF01810">
    <property type="entry name" value="LysE"/>
    <property type="match status" value="1"/>
</dbReference>
<dbReference type="RefSeq" id="WP_014261264.1">
    <property type="nucleotide sequence ID" value="NC_016629.1"/>
</dbReference>
<feature type="transmembrane region" description="Helical" evidence="6">
    <location>
        <begin position="118"/>
        <end position="145"/>
    </location>
</feature>
<dbReference type="EMBL" id="CP003221">
    <property type="protein sequence ID" value="EGJ51644.1"/>
    <property type="molecule type" value="Genomic_DNA"/>
</dbReference>
<keyword evidence="8" id="KW-1185">Reference proteome</keyword>
<keyword evidence="2" id="KW-1003">Cell membrane</keyword>
<gene>
    <name evidence="7" type="ORF">Desaf_3356</name>
</gene>
<evidence type="ECO:0000313" key="8">
    <source>
        <dbReference type="Proteomes" id="UP000007844"/>
    </source>
</evidence>
<dbReference type="STRING" id="690850.Desaf_3356"/>
<keyword evidence="3 6" id="KW-0812">Transmembrane</keyword>
<dbReference type="PANTHER" id="PTHR38825">
    <property type="entry name" value="LYSINE EXPORTER PROTEIN (LYSE/YGGA)"/>
    <property type="match status" value="1"/>
</dbReference>
<sequence length="217" mass="23208" precursor="true">MTPDNQFAQLSLLFATSFTVTLSGAMMPGPLFTAAISGGIRRGASAGPLLMLGHAALESVLLVGLFLGLAPLLTSKEAFVAIALSGSLILIWMSLSMLRSAPTLSLALEPERRGGDRLVLSGVLLSVFNPYWSIWWATIGLGYVLQSRERGWLGVIVFFAGHLAADFGWYSAVTLAVARGKRLLSDKVYRRVVSVCALALAVFASVFGWTGIERLMS</sequence>
<keyword evidence="4 6" id="KW-1133">Transmembrane helix</keyword>
<evidence type="ECO:0000256" key="3">
    <source>
        <dbReference type="ARBA" id="ARBA00022692"/>
    </source>
</evidence>
<name>F3Z4A2_DESAF</name>
<dbReference type="AlphaFoldDB" id="F3Z4A2"/>
<protein>
    <submittedName>
        <fullName evidence="7">Lysine exporter protein (LYSE/YGGA)</fullName>
    </submittedName>
</protein>
<evidence type="ECO:0000256" key="2">
    <source>
        <dbReference type="ARBA" id="ARBA00022475"/>
    </source>
</evidence>
<feature type="transmembrane region" description="Helical" evidence="6">
    <location>
        <begin position="192"/>
        <end position="212"/>
    </location>
</feature>
<dbReference type="KEGG" id="daf:Desaf_3356"/>
<organism evidence="7 8">
    <name type="scientific">Desulfocurvibacter africanus subsp. africanus str. Walvis Bay</name>
    <dbReference type="NCBI Taxonomy" id="690850"/>
    <lineage>
        <taxon>Bacteria</taxon>
        <taxon>Pseudomonadati</taxon>
        <taxon>Thermodesulfobacteriota</taxon>
        <taxon>Desulfovibrionia</taxon>
        <taxon>Desulfovibrionales</taxon>
        <taxon>Desulfovibrionaceae</taxon>
        <taxon>Desulfocurvibacter</taxon>
    </lineage>
</organism>
<feature type="transmembrane region" description="Helical" evidence="6">
    <location>
        <begin position="49"/>
        <end position="72"/>
    </location>
</feature>
<reference evidence="7 8" key="1">
    <citation type="journal article" date="2011" name="J. Bacteriol.">
        <title>Genome sequence of the mercury-methylating and pleomorphic Desulfovibrio africanus Strain Walvis Bay.</title>
        <authorList>
            <person name="Brown S.D."/>
            <person name="Wall J.D."/>
            <person name="Kucken A.M."/>
            <person name="Gilmour C.C."/>
            <person name="Podar M."/>
            <person name="Brandt C.C."/>
            <person name="Teshima H."/>
            <person name="Detter J.C."/>
            <person name="Han C.S."/>
            <person name="Land M.L."/>
            <person name="Lucas S."/>
            <person name="Han J."/>
            <person name="Pennacchio L."/>
            <person name="Nolan M."/>
            <person name="Pitluck S."/>
            <person name="Woyke T."/>
            <person name="Goodwin L."/>
            <person name="Palumbo A.V."/>
            <person name="Elias D.A."/>
        </authorList>
    </citation>
    <scope>NUCLEOTIDE SEQUENCE [LARGE SCALE GENOMIC DNA]</scope>
    <source>
        <strain evidence="7 8">Walvis Bay</strain>
    </source>
</reference>
<evidence type="ECO:0000313" key="7">
    <source>
        <dbReference type="EMBL" id="EGJ51644.1"/>
    </source>
</evidence>
<keyword evidence="5 6" id="KW-0472">Membrane</keyword>
<evidence type="ECO:0000256" key="1">
    <source>
        <dbReference type="ARBA" id="ARBA00004651"/>
    </source>
</evidence>